<keyword evidence="2" id="KW-1133">Transmembrane helix</keyword>
<feature type="transmembrane region" description="Helical" evidence="2">
    <location>
        <begin position="78"/>
        <end position="99"/>
    </location>
</feature>
<keyword evidence="5" id="KW-1185">Reference proteome</keyword>
<dbReference type="RefSeq" id="WP_116048087.1">
    <property type="nucleotide sequence ID" value="NZ_QUBQ01000004.1"/>
</dbReference>
<keyword evidence="2" id="KW-0472">Membrane</keyword>
<dbReference type="GO" id="GO:0016209">
    <property type="term" value="F:antioxidant activity"/>
    <property type="evidence" value="ECO:0007669"/>
    <property type="project" value="InterPro"/>
</dbReference>
<dbReference type="Pfam" id="PF00578">
    <property type="entry name" value="AhpC-TSA"/>
    <property type="match status" value="1"/>
</dbReference>
<dbReference type="OrthoDB" id="25753at2"/>
<feature type="transmembrane region" description="Helical" evidence="2">
    <location>
        <begin position="139"/>
        <end position="159"/>
    </location>
</feature>
<evidence type="ECO:0000256" key="2">
    <source>
        <dbReference type="SAM" id="Phobius"/>
    </source>
</evidence>
<dbReference type="InterPro" id="IPR050553">
    <property type="entry name" value="Thioredoxin_ResA/DsbE_sf"/>
</dbReference>
<evidence type="ECO:0000313" key="5">
    <source>
        <dbReference type="Proteomes" id="UP000261905"/>
    </source>
</evidence>
<organism evidence="4 5">
    <name type="scientific">Paenibacillus paeoniae</name>
    <dbReference type="NCBI Taxonomy" id="2292705"/>
    <lineage>
        <taxon>Bacteria</taxon>
        <taxon>Bacillati</taxon>
        <taxon>Bacillota</taxon>
        <taxon>Bacilli</taxon>
        <taxon>Bacillales</taxon>
        <taxon>Paenibacillaceae</taxon>
        <taxon>Paenibacillus</taxon>
    </lineage>
</organism>
<dbReference type="Proteomes" id="UP000261905">
    <property type="component" value="Unassembled WGS sequence"/>
</dbReference>
<evidence type="ECO:0000313" key="4">
    <source>
        <dbReference type="EMBL" id="REK71822.1"/>
    </source>
</evidence>
<feature type="transmembrane region" description="Helical" evidence="2">
    <location>
        <begin position="111"/>
        <end position="133"/>
    </location>
</feature>
<feature type="transmembrane region" description="Helical" evidence="2">
    <location>
        <begin position="15"/>
        <end position="33"/>
    </location>
</feature>
<dbReference type="InterPro" id="IPR036249">
    <property type="entry name" value="Thioredoxin-like_sf"/>
</dbReference>
<reference evidence="4 5" key="1">
    <citation type="submission" date="2018-08" db="EMBL/GenBank/DDBJ databases">
        <title>Paenibacillus sp. M4BSY-1, whole genome shotgun sequence.</title>
        <authorList>
            <person name="Tuo L."/>
        </authorList>
    </citation>
    <scope>NUCLEOTIDE SEQUENCE [LARGE SCALE GENOMIC DNA]</scope>
    <source>
        <strain evidence="4 5">M4BSY-1</strain>
    </source>
</reference>
<accession>A0A371P7C7</accession>
<dbReference type="PANTHER" id="PTHR42852">
    <property type="entry name" value="THIOL:DISULFIDE INTERCHANGE PROTEIN DSBE"/>
    <property type="match status" value="1"/>
</dbReference>
<evidence type="ECO:0000256" key="1">
    <source>
        <dbReference type="ARBA" id="ARBA00023157"/>
    </source>
</evidence>
<keyword evidence="1" id="KW-1015">Disulfide bond</keyword>
<proteinExistence type="predicted"/>
<sequence>MTNIQLGSLVLNTELLVYMAAGMIGILALRVGGKGMHKEELEKDVSVAWSAVFIWIAVWKGSLLLVDPMSVVRQPMSLLFFSGGRLGFWLAVVAVLLWFGYKYKRHGFSGAGARIALLMSGWTLIYALSVLIFDRGSFHYGHSMGLLLSLCGLLLLRRLDRMDRWRQSWAEDSQLAKRMLTQGIVALVVIGLLSFTLQDQAQSGFIAKLIDGSEADETVGAREGQKAPAFELVNLAGEELSLEGQKGSVVIVNFWTTWCKVCKTEMPHVQKLYEYYAAQGDAVKLVSVNVTSQEASAVGVERYMEDYGYSFPLALDMKGEAAYQYRVKAYPATFIIDSDGVIRERMLGAISFSDMKKRIDRVLAAE</sequence>
<feature type="domain" description="Thioredoxin" evidence="3">
    <location>
        <begin position="221"/>
        <end position="364"/>
    </location>
</feature>
<gene>
    <name evidence="4" type="ORF">DX130_19085</name>
</gene>
<name>A0A371P7C7_9BACL</name>
<protein>
    <submittedName>
        <fullName evidence="4">TlpA family protein disulfide reductase</fullName>
    </submittedName>
</protein>
<dbReference type="PANTHER" id="PTHR42852:SF17">
    <property type="entry name" value="THIOREDOXIN-LIKE PROTEIN HI_1115"/>
    <property type="match status" value="1"/>
</dbReference>
<dbReference type="AlphaFoldDB" id="A0A371P7C7"/>
<dbReference type="GO" id="GO:0016491">
    <property type="term" value="F:oxidoreductase activity"/>
    <property type="evidence" value="ECO:0007669"/>
    <property type="project" value="InterPro"/>
</dbReference>
<dbReference type="EMBL" id="QUBQ01000004">
    <property type="protein sequence ID" value="REK71822.1"/>
    <property type="molecule type" value="Genomic_DNA"/>
</dbReference>
<feature type="transmembrane region" description="Helical" evidence="2">
    <location>
        <begin position="179"/>
        <end position="197"/>
    </location>
</feature>
<dbReference type="InterPro" id="IPR000866">
    <property type="entry name" value="AhpC/TSA"/>
</dbReference>
<dbReference type="InterPro" id="IPR013766">
    <property type="entry name" value="Thioredoxin_domain"/>
</dbReference>
<dbReference type="Gene3D" id="3.40.30.10">
    <property type="entry name" value="Glutaredoxin"/>
    <property type="match status" value="1"/>
</dbReference>
<dbReference type="PROSITE" id="PS51352">
    <property type="entry name" value="THIOREDOXIN_2"/>
    <property type="match status" value="1"/>
</dbReference>
<comment type="caution">
    <text evidence="4">The sequence shown here is derived from an EMBL/GenBank/DDBJ whole genome shotgun (WGS) entry which is preliminary data.</text>
</comment>
<dbReference type="SUPFAM" id="SSF52833">
    <property type="entry name" value="Thioredoxin-like"/>
    <property type="match status" value="1"/>
</dbReference>
<dbReference type="CDD" id="cd02966">
    <property type="entry name" value="TlpA_like_family"/>
    <property type="match status" value="1"/>
</dbReference>
<keyword evidence="2" id="KW-0812">Transmembrane</keyword>
<feature type="transmembrane region" description="Helical" evidence="2">
    <location>
        <begin position="45"/>
        <end position="66"/>
    </location>
</feature>
<evidence type="ECO:0000259" key="3">
    <source>
        <dbReference type="PROSITE" id="PS51352"/>
    </source>
</evidence>